<proteinExistence type="predicted"/>
<keyword evidence="1" id="KW-0812">Transmembrane</keyword>
<dbReference type="Gene3D" id="3.40.630.30">
    <property type="match status" value="1"/>
</dbReference>
<evidence type="ECO:0008006" key="3">
    <source>
        <dbReference type="Google" id="ProtNLM"/>
    </source>
</evidence>
<gene>
    <name evidence="2" type="ORF">VP13_00015</name>
</gene>
<organism evidence="2">
    <name type="scientific">Vibrio parahaemolyticus</name>
    <dbReference type="NCBI Taxonomy" id="670"/>
    <lineage>
        <taxon>Bacteria</taxon>
        <taxon>Pseudomonadati</taxon>
        <taxon>Pseudomonadota</taxon>
        <taxon>Gammaproteobacteria</taxon>
        <taxon>Vibrionales</taxon>
        <taxon>Vibrionaceae</taxon>
        <taxon>Vibrio</taxon>
    </lineage>
</organism>
<dbReference type="RefSeq" id="WP_062888272.1">
    <property type="nucleotide sequence ID" value="NZ_LQGX01000004.1"/>
</dbReference>
<protein>
    <recommendedName>
        <fullName evidence="3">N-acetyltransferase domain-containing protein</fullName>
    </recommendedName>
</protein>
<feature type="transmembrane region" description="Helical" evidence="1">
    <location>
        <begin position="87"/>
        <end position="108"/>
    </location>
</feature>
<keyword evidence="1" id="KW-1133">Transmembrane helix</keyword>
<name>A0A7M1VL84_VIBPH</name>
<dbReference type="InterPro" id="IPR016181">
    <property type="entry name" value="Acyl_CoA_acyltransferase"/>
</dbReference>
<reference evidence="2" key="1">
    <citation type="submission" date="2020-08" db="EMBL/GenBank/DDBJ databases">
        <title>Genetic structure, function and evolution of capsule biosynthesis loci in Vibrio parahaemolyticus.</title>
        <authorList>
            <person name="Li L."/>
            <person name="Bian S."/>
        </authorList>
    </citation>
    <scope>NUCLEOTIDE SEQUENCE</scope>
    <source>
        <strain evidence="2">VP13</strain>
    </source>
</reference>
<dbReference type="AlphaFoldDB" id="A0A7M1VL84"/>
<dbReference type="EMBL" id="MT898030">
    <property type="protein sequence ID" value="QOS15671.1"/>
    <property type="molecule type" value="Genomic_DNA"/>
</dbReference>
<evidence type="ECO:0000256" key="1">
    <source>
        <dbReference type="SAM" id="Phobius"/>
    </source>
</evidence>
<evidence type="ECO:0000313" key="2">
    <source>
        <dbReference type="EMBL" id="QOS15671.1"/>
    </source>
</evidence>
<keyword evidence="1" id="KW-0472">Membrane</keyword>
<dbReference type="SUPFAM" id="SSF55729">
    <property type="entry name" value="Acyl-CoA N-acyltransferases (Nat)"/>
    <property type="match status" value="1"/>
</dbReference>
<accession>A0A7M1VL84</accession>
<sequence length="190" mass="21838">MHVKKETLLRDSDIKIIANIHKRNYPKGHLTSNFNESLLFEYYKVICQMSDFIVIARDNDGIILGFAFVGKNFANLMRNFFKANKFAIIKFSMLNAFCVLAFFFAKFLNKTKYFKSSSTIRLLSIVTEQQGTAVRGVGTKIINFICQDVCKEEVVGLSVKVSNLNALNFYIRNGFLIEEIIKDKAFMVKR</sequence>